<accession>E4X5H2</accession>
<feature type="region of interest" description="Disordered" evidence="1">
    <location>
        <begin position="36"/>
        <end position="60"/>
    </location>
</feature>
<evidence type="ECO:0000313" key="3">
    <source>
        <dbReference type="Proteomes" id="UP000001307"/>
    </source>
</evidence>
<dbReference type="InParanoid" id="E4X5H2"/>
<organism evidence="2">
    <name type="scientific">Oikopleura dioica</name>
    <name type="common">Tunicate</name>
    <dbReference type="NCBI Taxonomy" id="34765"/>
    <lineage>
        <taxon>Eukaryota</taxon>
        <taxon>Metazoa</taxon>
        <taxon>Chordata</taxon>
        <taxon>Tunicata</taxon>
        <taxon>Appendicularia</taxon>
        <taxon>Copelata</taxon>
        <taxon>Oikopleuridae</taxon>
        <taxon>Oikopleura</taxon>
    </lineage>
</organism>
<feature type="compositionally biased region" description="Polar residues" evidence="1">
    <location>
        <begin position="47"/>
        <end position="60"/>
    </location>
</feature>
<dbReference type="Proteomes" id="UP000001307">
    <property type="component" value="Unassembled WGS sequence"/>
</dbReference>
<keyword evidence="3" id="KW-1185">Reference proteome</keyword>
<name>E4X5H2_OIKDI</name>
<evidence type="ECO:0000256" key="1">
    <source>
        <dbReference type="SAM" id="MobiDB-lite"/>
    </source>
</evidence>
<dbReference type="AlphaFoldDB" id="E4X5H2"/>
<gene>
    <name evidence="2" type="ORF">GSOID_T00002407001</name>
</gene>
<proteinExistence type="predicted"/>
<reference evidence="2" key="1">
    <citation type="journal article" date="2010" name="Science">
        <title>Plasticity of animal genome architecture unmasked by rapid evolution of a pelagic tunicate.</title>
        <authorList>
            <person name="Denoeud F."/>
            <person name="Henriet S."/>
            <person name="Mungpakdee S."/>
            <person name="Aury J.M."/>
            <person name="Da Silva C."/>
            <person name="Brinkmann H."/>
            <person name="Mikhaleva J."/>
            <person name="Olsen L.C."/>
            <person name="Jubin C."/>
            <person name="Canestro C."/>
            <person name="Bouquet J.M."/>
            <person name="Danks G."/>
            <person name="Poulain J."/>
            <person name="Campsteijn C."/>
            <person name="Adamski M."/>
            <person name="Cross I."/>
            <person name="Yadetie F."/>
            <person name="Muffato M."/>
            <person name="Louis A."/>
            <person name="Butcher S."/>
            <person name="Tsagkogeorga G."/>
            <person name="Konrad A."/>
            <person name="Singh S."/>
            <person name="Jensen M.F."/>
            <person name="Cong E.H."/>
            <person name="Eikeseth-Otteraa H."/>
            <person name="Noel B."/>
            <person name="Anthouard V."/>
            <person name="Porcel B.M."/>
            <person name="Kachouri-Lafond R."/>
            <person name="Nishino A."/>
            <person name="Ugolini M."/>
            <person name="Chourrout P."/>
            <person name="Nishida H."/>
            <person name="Aasland R."/>
            <person name="Huzurbazar S."/>
            <person name="Westhof E."/>
            <person name="Delsuc F."/>
            <person name="Lehrach H."/>
            <person name="Reinhardt R."/>
            <person name="Weissenbach J."/>
            <person name="Roy S.W."/>
            <person name="Artiguenave F."/>
            <person name="Postlethwait J.H."/>
            <person name="Manak J.R."/>
            <person name="Thompson E.M."/>
            <person name="Jaillon O."/>
            <person name="Du Pasquier L."/>
            <person name="Boudinot P."/>
            <person name="Liberles D.A."/>
            <person name="Volff J.N."/>
            <person name="Philippe H."/>
            <person name="Lenhard B."/>
            <person name="Roest Crollius H."/>
            <person name="Wincker P."/>
            <person name="Chourrout D."/>
        </authorList>
    </citation>
    <scope>NUCLEOTIDE SEQUENCE [LARGE SCALE GENOMIC DNA]</scope>
</reference>
<evidence type="ECO:0000313" key="2">
    <source>
        <dbReference type="EMBL" id="CBY18541.1"/>
    </source>
</evidence>
<sequence>MITLFHKRVMIDNDSVILSHKNSYFMNYCFRENSREPKRRHLAPQKQEYSSRYESMTRSS</sequence>
<dbReference type="EMBL" id="FN653025">
    <property type="protein sequence ID" value="CBY18541.1"/>
    <property type="molecule type" value="Genomic_DNA"/>
</dbReference>
<protein>
    <submittedName>
        <fullName evidence="2">Uncharacterized protein</fullName>
    </submittedName>
</protein>